<keyword evidence="2" id="KW-1185">Reference proteome</keyword>
<name>A0A5D2FHR3_GOSDA</name>
<dbReference type="AlphaFoldDB" id="A0A5D2FHR3"/>
<reference evidence="1 2" key="1">
    <citation type="submission" date="2019-06" db="EMBL/GenBank/DDBJ databases">
        <title>WGS assembly of Gossypium darwinii.</title>
        <authorList>
            <person name="Chen Z.J."/>
            <person name="Sreedasyam A."/>
            <person name="Ando A."/>
            <person name="Song Q."/>
            <person name="De L."/>
            <person name="Hulse-Kemp A."/>
            <person name="Ding M."/>
            <person name="Ye W."/>
            <person name="Kirkbride R."/>
            <person name="Jenkins J."/>
            <person name="Plott C."/>
            <person name="Lovell J."/>
            <person name="Lin Y.-M."/>
            <person name="Vaughn R."/>
            <person name="Liu B."/>
            <person name="Li W."/>
            <person name="Simpson S."/>
            <person name="Scheffler B."/>
            <person name="Saski C."/>
            <person name="Grover C."/>
            <person name="Hu G."/>
            <person name="Conover J."/>
            <person name="Carlson J."/>
            <person name="Shu S."/>
            <person name="Boston L."/>
            <person name="Williams M."/>
            <person name="Peterson D."/>
            <person name="Mcgee K."/>
            <person name="Jones D."/>
            <person name="Wendel J."/>
            <person name="Stelly D."/>
            <person name="Grimwood J."/>
            <person name="Schmutz J."/>
        </authorList>
    </citation>
    <scope>NUCLEOTIDE SEQUENCE [LARGE SCALE GENOMIC DNA]</scope>
    <source>
        <strain evidence="1">1808015.09</strain>
    </source>
</reference>
<dbReference type="Proteomes" id="UP000323506">
    <property type="component" value="Chromosome A08"/>
</dbReference>
<evidence type="ECO:0008006" key="3">
    <source>
        <dbReference type="Google" id="ProtNLM"/>
    </source>
</evidence>
<sequence length="363" mass="41687">MASQSGNGSVGSSNNVINASVSQDDIGNTPLWRYVTKLPKIVEEGKNVSFVCNFCSATFKGSYSRVKAHLLKLNGQGIRVCPKVALQHLAEMQKIVEDAKLKLQPKIVQLPPSFKRRKCPLEQSLNLVARENLDNEIARMFYSGGLSFHLARNPHYVNAFTLANIQFASIIVILKTLKLIEQDFQNIVISDEWSTYREDDVSKASLVKERILDDHWHTLKLVYEMWDEMFEKVKTSIYKHEGKKGEERSIFYEVVYNILIDQWTKSSTPLHCMAHSLNPRKEDGFRRRNWSTYSFIQSMRRNKINPQCVKDLNKMWDIGGDEFNSFEGVGVLEVASLSLDELNIKMVFFSNEEEDMEKANAMN</sequence>
<accession>A0A5D2FHR3</accession>
<dbReference type="EMBL" id="CM017695">
    <property type="protein sequence ID" value="TYH05727.1"/>
    <property type="molecule type" value="Genomic_DNA"/>
</dbReference>
<organism evidence="1 2">
    <name type="scientific">Gossypium darwinii</name>
    <name type="common">Darwin's cotton</name>
    <name type="synonym">Gossypium barbadense var. darwinii</name>
    <dbReference type="NCBI Taxonomy" id="34276"/>
    <lineage>
        <taxon>Eukaryota</taxon>
        <taxon>Viridiplantae</taxon>
        <taxon>Streptophyta</taxon>
        <taxon>Embryophyta</taxon>
        <taxon>Tracheophyta</taxon>
        <taxon>Spermatophyta</taxon>
        <taxon>Magnoliopsida</taxon>
        <taxon>eudicotyledons</taxon>
        <taxon>Gunneridae</taxon>
        <taxon>Pentapetalae</taxon>
        <taxon>rosids</taxon>
        <taxon>malvids</taxon>
        <taxon>Malvales</taxon>
        <taxon>Malvaceae</taxon>
        <taxon>Malvoideae</taxon>
        <taxon>Gossypium</taxon>
    </lineage>
</organism>
<evidence type="ECO:0000313" key="2">
    <source>
        <dbReference type="Proteomes" id="UP000323506"/>
    </source>
</evidence>
<proteinExistence type="predicted"/>
<evidence type="ECO:0000313" key="1">
    <source>
        <dbReference type="EMBL" id="TYH05727.1"/>
    </source>
</evidence>
<protein>
    <recommendedName>
        <fullName evidence="3">BED-type domain-containing protein</fullName>
    </recommendedName>
</protein>
<gene>
    <name evidence="1" type="ORF">ES288_A08G104700v1</name>
</gene>